<keyword evidence="1" id="KW-1133">Transmembrane helix</keyword>
<feature type="transmembrane region" description="Helical" evidence="1">
    <location>
        <begin position="74"/>
        <end position="92"/>
    </location>
</feature>
<evidence type="ECO:0000313" key="2">
    <source>
        <dbReference type="EMBL" id="KPY37991.1"/>
    </source>
</evidence>
<gene>
    <name evidence="2" type="ORF">ALO52_101258</name>
</gene>
<dbReference type="PATRIC" id="fig|251707.3.peg.2012"/>
<dbReference type="Pfam" id="PF06961">
    <property type="entry name" value="DUF1294"/>
    <property type="match status" value="1"/>
</dbReference>
<protein>
    <submittedName>
        <fullName evidence="2">Putative family protein</fullName>
    </submittedName>
</protein>
<dbReference type="InterPro" id="IPR010718">
    <property type="entry name" value="DUF1294"/>
</dbReference>
<dbReference type="AlphaFoldDB" id="A0A0P9YQH7"/>
<comment type="caution">
    <text evidence="2">The sequence shown here is derived from an EMBL/GenBank/DDBJ whole genome shotgun (WGS) entry which is preliminary data.</text>
</comment>
<reference evidence="2 3" key="1">
    <citation type="submission" date="2015-09" db="EMBL/GenBank/DDBJ databases">
        <title>Genome announcement of multiple Pseudomonas syringae strains.</title>
        <authorList>
            <person name="Thakur S."/>
            <person name="Wang P.W."/>
            <person name="Gong Y."/>
            <person name="Weir B.S."/>
            <person name="Guttman D.S."/>
        </authorList>
    </citation>
    <scope>NUCLEOTIDE SEQUENCE [LARGE SCALE GENOMIC DNA]</scope>
    <source>
        <strain evidence="2 3">ICMP3956</strain>
    </source>
</reference>
<feature type="transmembrane region" description="Helical" evidence="1">
    <location>
        <begin position="49"/>
        <end position="68"/>
    </location>
</feature>
<feature type="transmembrane region" description="Helical" evidence="1">
    <location>
        <begin position="141"/>
        <end position="160"/>
    </location>
</feature>
<evidence type="ECO:0000313" key="3">
    <source>
        <dbReference type="Proteomes" id="UP000050562"/>
    </source>
</evidence>
<keyword evidence="1" id="KW-0812">Transmembrane</keyword>
<organism evidence="2 3">
    <name type="scientific">Pseudomonas syringae pv. primulae</name>
    <dbReference type="NCBI Taxonomy" id="251707"/>
    <lineage>
        <taxon>Bacteria</taxon>
        <taxon>Pseudomonadati</taxon>
        <taxon>Pseudomonadota</taxon>
        <taxon>Gammaproteobacteria</taxon>
        <taxon>Pseudomonadales</taxon>
        <taxon>Pseudomonadaceae</taxon>
        <taxon>Pseudomonas</taxon>
    </lineage>
</organism>
<dbReference type="EMBL" id="LJRC01000107">
    <property type="protein sequence ID" value="KPY37991.1"/>
    <property type="molecule type" value="Genomic_DNA"/>
</dbReference>
<accession>A0A0P9YQH7</accession>
<evidence type="ECO:0000256" key="1">
    <source>
        <dbReference type="SAM" id="Phobius"/>
    </source>
</evidence>
<keyword evidence="1" id="KW-0472">Membrane</keyword>
<proteinExistence type="predicted"/>
<dbReference type="Proteomes" id="UP000050562">
    <property type="component" value="Unassembled WGS sequence"/>
</dbReference>
<sequence>MVSHCVRSVDSGDLAVWLDRLGGSQGMTSAREARPPARQRKAPVQALRLKLLILVLLCALPVYGAAMLWIRQGLLIPAIVIAVMSLLSFVLYRHDKLQAGKGGQRTPENVLHATELLGGWPGALLAQQAFRHKTRKVSFQVVFWLIVLVHQAFWIDWLFLGRRLWHWVPLPL</sequence>
<name>A0A0P9YQH7_9PSED</name>